<dbReference type="eggNOG" id="COG0388">
    <property type="taxonomic scope" value="Bacteria"/>
</dbReference>
<dbReference type="Pfam" id="PF00795">
    <property type="entry name" value="CN_hydrolase"/>
    <property type="match status" value="1"/>
</dbReference>
<dbReference type="OrthoDB" id="9760188at2"/>
<dbReference type="GO" id="GO:0050126">
    <property type="term" value="F:N-carbamoylputrescine amidase activity"/>
    <property type="evidence" value="ECO:0007669"/>
    <property type="project" value="TreeGrafter"/>
</dbReference>
<sequence>MTQWNVAAAQYGCHDGELNANIDHHLHFIRRAAREQVDLLVFPEYSLTGLTPCSAAIHGLTPNATALAPLQRAAQEYQMTIIVGLPLHDGGRILPGALGFMPDGTRTACHKPAGEWDDISAGAPVIGHQGRSFALGINSDGQDESWPRSAASQGVDLYTTGRIVSEISWQHEVMHLQRWSHKYRLPVLMANHAWSVNGTRSAGRSACWDERGQLIIRADEGELLVISRRSERGWQGEVIPLV</sequence>
<dbReference type="Gene3D" id="3.60.110.10">
    <property type="entry name" value="Carbon-nitrogen hydrolase"/>
    <property type="match status" value="1"/>
</dbReference>
<dbReference type="KEGG" id="ebt:EBL_c23060"/>
<keyword evidence="4" id="KW-1185">Reference proteome</keyword>
<reference evidence="3 4" key="1">
    <citation type="journal article" date="2012" name="J. Bacteriol.">
        <title>Complete genome sequence of the B12-producing Shimwellia blattae strain DSM 4481, isolated from a cockroach.</title>
        <authorList>
            <person name="Brzuszkiewicz E."/>
            <person name="Waschkowitz T."/>
            <person name="Wiezer A."/>
            <person name="Daniel R."/>
        </authorList>
    </citation>
    <scope>NUCLEOTIDE SEQUENCE [LARGE SCALE GENOMIC DNA]</scope>
    <source>
        <strain evidence="4">ATCC 29907 / DSM 4481 / JCM 1650 / NBRC 105725 / CDC 9005-74</strain>
    </source>
</reference>
<dbReference type="HOGENOM" id="CLU_030130_3_5_6"/>
<dbReference type="InterPro" id="IPR003010">
    <property type="entry name" value="C-N_Hydrolase"/>
</dbReference>
<dbReference type="PANTHER" id="PTHR43674:SF2">
    <property type="entry name" value="BETA-UREIDOPROPIONASE"/>
    <property type="match status" value="1"/>
</dbReference>
<dbReference type="CDD" id="cd07197">
    <property type="entry name" value="nitrilase"/>
    <property type="match status" value="1"/>
</dbReference>
<dbReference type="PROSITE" id="PS50263">
    <property type="entry name" value="CN_HYDROLASE"/>
    <property type="match status" value="1"/>
</dbReference>
<name>I2BA41_SHIBC</name>
<dbReference type="RefSeq" id="WP_002440361.1">
    <property type="nucleotide sequence ID" value="NC_017910.1"/>
</dbReference>
<dbReference type="PANTHER" id="PTHR43674">
    <property type="entry name" value="NITRILASE C965.09-RELATED"/>
    <property type="match status" value="1"/>
</dbReference>
<accession>I2BA41</accession>
<dbReference type="Proteomes" id="UP000001955">
    <property type="component" value="Chromosome"/>
</dbReference>
<evidence type="ECO:0000313" key="4">
    <source>
        <dbReference type="Proteomes" id="UP000001955"/>
    </source>
</evidence>
<dbReference type="SUPFAM" id="SSF56317">
    <property type="entry name" value="Carbon-nitrogen hydrolase"/>
    <property type="match status" value="1"/>
</dbReference>
<dbReference type="InterPro" id="IPR050345">
    <property type="entry name" value="Aliph_Amidase/BUP"/>
</dbReference>
<accession>K6VDU0</accession>
<dbReference type="STRING" id="630626.EBL_c23060"/>
<dbReference type="AlphaFoldDB" id="I2BA41"/>
<keyword evidence="1" id="KW-0378">Hydrolase</keyword>
<evidence type="ECO:0000256" key="1">
    <source>
        <dbReference type="ARBA" id="ARBA00022801"/>
    </source>
</evidence>
<dbReference type="GO" id="GO:0033388">
    <property type="term" value="P:putrescine biosynthetic process from arginine"/>
    <property type="evidence" value="ECO:0007669"/>
    <property type="project" value="TreeGrafter"/>
</dbReference>
<dbReference type="InterPro" id="IPR036526">
    <property type="entry name" value="C-N_Hydrolase_sf"/>
</dbReference>
<gene>
    <name evidence="3" type="ordered locus">EBL_c23060</name>
</gene>
<evidence type="ECO:0000313" key="3">
    <source>
        <dbReference type="EMBL" id="AFJ47395.1"/>
    </source>
</evidence>
<protein>
    <recommendedName>
        <fullName evidence="2">CN hydrolase domain-containing protein</fullName>
    </recommendedName>
</protein>
<proteinExistence type="predicted"/>
<feature type="domain" description="CN hydrolase" evidence="2">
    <location>
        <begin position="4"/>
        <end position="231"/>
    </location>
</feature>
<evidence type="ECO:0000259" key="2">
    <source>
        <dbReference type="PROSITE" id="PS50263"/>
    </source>
</evidence>
<dbReference type="EMBL" id="CP001560">
    <property type="protein sequence ID" value="AFJ47395.1"/>
    <property type="molecule type" value="Genomic_DNA"/>
</dbReference>
<organism evidence="3 4">
    <name type="scientific">Shimwellia blattae (strain ATCC 29907 / DSM 4481 / JCM 1650 / NBRC 105725 / CDC 9005-74)</name>
    <name type="common">Escherichia blattae</name>
    <dbReference type="NCBI Taxonomy" id="630626"/>
    <lineage>
        <taxon>Bacteria</taxon>
        <taxon>Pseudomonadati</taxon>
        <taxon>Pseudomonadota</taxon>
        <taxon>Gammaproteobacteria</taxon>
        <taxon>Enterobacterales</taxon>
        <taxon>Enterobacteriaceae</taxon>
        <taxon>Shimwellia</taxon>
    </lineage>
</organism>